<keyword evidence="1" id="KW-0812">Transmembrane</keyword>
<protein>
    <recommendedName>
        <fullName evidence="4">SPRY incomplete domain containing protein</fullName>
    </recommendedName>
</protein>
<evidence type="ECO:0000313" key="3">
    <source>
        <dbReference type="Proteomes" id="UP000202511"/>
    </source>
</evidence>
<feature type="transmembrane region" description="Helical" evidence="1">
    <location>
        <begin position="37"/>
        <end position="54"/>
    </location>
</feature>
<sequence length="254" mass="26310">MPCVLLSTKSRSRVAAIALAVAAAALGGGWHLYGSTTWIACASLSLIATALCLVRVPRKKSTTCADSDVDLPAADVANGVESHAQGDTRASVATSGIRADCVNFGESVIPRDPFQSTMLHVPRRVLTTRAAHSTGRHEASYVVAAPCFVGVREAIATALDNAWPQPDLALLTPSGHLVHRHNGEIDTTIPALARPLATGDSVTVRLDADAGRVLFVVNGDHAGPSMPLTVGGAYAFVATDPATASTASMIADRR</sequence>
<dbReference type="RefSeq" id="YP_009119940.1">
    <property type="nucleotide sequence ID" value="NC_026440.1"/>
</dbReference>
<evidence type="ECO:0008006" key="4">
    <source>
        <dbReference type="Google" id="ProtNLM"/>
    </source>
</evidence>
<name>A0A0B5J798_9VIRU</name>
<organism evidence="2 3">
    <name type="scientific">Pandoravirus inopinatum</name>
    <dbReference type="NCBI Taxonomy" id="1605721"/>
    <lineage>
        <taxon>Viruses</taxon>
        <taxon>Pandoravirus</taxon>
    </lineage>
</organism>
<evidence type="ECO:0000313" key="2">
    <source>
        <dbReference type="EMBL" id="AJF97705.1"/>
    </source>
</evidence>
<evidence type="ECO:0000256" key="1">
    <source>
        <dbReference type="SAM" id="Phobius"/>
    </source>
</evidence>
<dbReference type="GeneID" id="23462622"/>
<proteinExistence type="predicted"/>
<keyword evidence="1" id="KW-0472">Membrane</keyword>
<keyword evidence="1" id="KW-1133">Transmembrane helix</keyword>
<dbReference type="Proteomes" id="UP000202511">
    <property type="component" value="Segment"/>
</dbReference>
<reference evidence="2 3" key="1">
    <citation type="journal article" date="2015" name="Parasitol. Res.">
        <title>Viruses in close associations with free-living amoebae.</title>
        <authorList>
            <person name="Scheid P."/>
        </authorList>
    </citation>
    <scope>NUCLEOTIDE SEQUENCE [LARGE SCALE GENOMIC DNA]</scope>
    <source>
        <strain evidence="2">KlaHel</strain>
    </source>
</reference>
<dbReference type="KEGG" id="vg:23462622"/>
<accession>A0A0B5J798</accession>
<dbReference type="EMBL" id="KP136319">
    <property type="protein sequence ID" value="AJF97705.1"/>
    <property type="molecule type" value="Genomic_DNA"/>
</dbReference>